<evidence type="ECO:0000256" key="1">
    <source>
        <dbReference type="SAM" id="MobiDB-lite"/>
    </source>
</evidence>
<dbReference type="GO" id="GO:0004519">
    <property type="term" value="F:endonuclease activity"/>
    <property type="evidence" value="ECO:0007669"/>
    <property type="project" value="UniProtKB-KW"/>
</dbReference>
<feature type="domain" description="Endonuclease/exonuclease/phosphatase" evidence="2">
    <location>
        <begin position="71"/>
        <end position="254"/>
    </location>
</feature>
<feature type="region of interest" description="Disordered" evidence="1">
    <location>
        <begin position="36"/>
        <end position="61"/>
    </location>
</feature>
<name>A0A2U8W5F1_9HYPH</name>
<dbReference type="AlphaFoldDB" id="A0A2U8W5F1"/>
<dbReference type="EMBL" id="CP029550">
    <property type="protein sequence ID" value="AWN40858.1"/>
    <property type="molecule type" value="Genomic_DNA"/>
</dbReference>
<proteinExistence type="predicted"/>
<reference evidence="4" key="1">
    <citation type="submission" date="2018-05" db="EMBL/GenBank/DDBJ databases">
        <title>Complete Genome Sequence of Methylobacterium sp. 17SD2-17.</title>
        <authorList>
            <person name="Srinivasan S."/>
        </authorList>
    </citation>
    <scope>NUCLEOTIDE SEQUENCE [LARGE SCALE GENOMIC DNA]</scope>
    <source>
        <strain evidence="4">17SD2-17</strain>
    </source>
</reference>
<gene>
    <name evidence="3" type="ORF">DK389_10370</name>
</gene>
<evidence type="ECO:0000259" key="2">
    <source>
        <dbReference type="Pfam" id="PF03372"/>
    </source>
</evidence>
<keyword evidence="3" id="KW-0255">Endonuclease</keyword>
<dbReference type="KEGG" id="mets:DK389_10370"/>
<dbReference type="OrthoDB" id="7979217at2"/>
<evidence type="ECO:0000313" key="4">
    <source>
        <dbReference type="Proteomes" id="UP000245926"/>
    </source>
</evidence>
<evidence type="ECO:0000313" key="3">
    <source>
        <dbReference type="EMBL" id="AWN40858.1"/>
    </source>
</evidence>
<dbReference type="Gene3D" id="3.60.10.10">
    <property type="entry name" value="Endonuclease/exonuclease/phosphatase"/>
    <property type="match status" value="1"/>
</dbReference>
<dbReference type="InterPro" id="IPR036691">
    <property type="entry name" value="Endo/exonu/phosph_ase_sf"/>
</dbReference>
<dbReference type="Proteomes" id="UP000245926">
    <property type="component" value="Chromosome"/>
</dbReference>
<keyword evidence="3" id="KW-0540">Nuclease</keyword>
<protein>
    <submittedName>
        <fullName evidence="3">Endonuclease</fullName>
    </submittedName>
</protein>
<dbReference type="SUPFAM" id="SSF56219">
    <property type="entry name" value="DNase I-like"/>
    <property type="match status" value="1"/>
</dbReference>
<dbReference type="InterPro" id="IPR005135">
    <property type="entry name" value="Endo/exonuclease/phosphatase"/>
</dbReference>
<accession>A0A2U8W5F1</accession>
<keyword evidence="3" id="KW-0378">Hydrolase</keyword>
<sequence>MNRFQRWSESLAQRRAGGLGRLGKWPAAKRAIETRPGLIEPPHAAPPATRPASPNATRVPALHHPRPHKIVSWNLLRRTGAAVADVVALIEQEQPDLLLMQEATRDIAAIADRVGGVYAWAPLPGRIHGLAIWSRRPWGEPPAILALPSGAVVHRVCQVLDCGDFGIANVHLSHGQMLNRRQLRHIERALPPRAAVLGDYNIVGPALLPGFRDVGPRHPTHAMVDVLPLRLDRCLVRGLNCHGKDVLPRGASDHRPIVVHLTLGADEVRRPQRSVKGMAAAVGRLRRGTAPGASVP</sequence>
<organism evidence="3 4">
    <name type="scientific">Methylobacterium durans</name>
    <dbReference type="NCBI Taxonomy" id="2202825"/>
    <lineage>
        <taxon>Bacteria</taxon>
        <taxon>Pseudomonadati</taxon>
        <taxon>Pseudomonadota</taxon>
        <taxon>Alphaproteobacteria</taxon>
        <taxon>Hyphomicrobiales</taxon>
        <taxon>Methylobacteriaceae</taxon>
        <taxon>Methylobacterium</taxon>
    </lineage>
</organism>
<keyword evidence="4" id="KW-1185">Reference proteome</keyword>
<dbReference type="Pfam" id="PF03372">
    <property type="entry name" value="Exo_endo_phos"/>
    <property type="match status" value="1"/>
</dbReference>